<dbReference type="InterPro" id="IPR012334">
    <property type="entry name" value="Pectin_lyas_fold"/>
</dbReference>
<dbReference type="AlphaFoldDB" id="A0A6L6GA97"/>
<sequence length="386" mass="43727">MVTKRKIIKYSINFLLVCLLLWSGLFLINHKIKKTETRSDFKSRWVTYHWEDGRISIGKALEKAGASKVISVDWQSEKHLPSPSKSISQKEIHKTLAVRLKAKASAKENNAILKKAFDFARKHPGTDLIFPKGHFKLGTLTPDKDYQVLPSHTSLIGRQTTLLISGSEYWLGLPSGPKAEDGVSDFRMTGLHFKAQNLVKGDKLLIMVDHGKDWFISHNRFTLVHQKGSHVFDLGSLQNSRFSENEFYGYAPDLDSQELFKKDHNLHDFYAEAIQLDASDPNGVWDAGIIKSIQANNHLYNQTRFLCNGISIDHNHFLPYKNEKGNIIAYGASIGQHSSKVGQVSIRHNVFENCIVSQFSPVKSWVLAPIHVLSDQLDCFNNVFKE</sequence>
<protein>
    <submittedName>
        <fullName evidence="1">Uncharacterized protein</fullName>
    </submittedName>
</protein>
<proteinExistence type="predicted"/>
<dbReference type="SUPFAM" id="SSF51126">
    <property type="entry name" value="Pectin lyase-like"/>
    <property type="match status" value="1"/>
</dbReference>
<evidence type="ECO:0000313" key="2">
    <source>
        <dbReference type="Proteomes" id="UP000483839"/>
    </source>
</evidence>
<organism evidence="1 2">
    <name type="scientific">Streptococcus uberis</name>
    <dbReference type="NCBI Taxonomy" id="1349"/>
    <lineage>
        <taxon>Bacteria</taxon>
        <taxon>Bacillati</taxon>
        <taxon>Bacillota</taxon>
        <taxon>Bacilli</taxon>
        <taxon>Lactobacillales</taxon>
        <taxon>Streptococcaceae</taxon>
        <taxon>Streptococcus</taxon>
    </lineage>
</organism>
<name>A0A6L6GA97_STRUB</name>
<dbReference type="RefSeq" id="WP_052733485.1">
    <property type="nucleotide sequence ID" value="NZ_JADFAY010000014.1"/>
</dbReference>
<dbReference type="Gene3D" id="2.160.20.10">
    <property type="entry name" value="Single-stranded right-handed beta-helix, Pectin lyase-like"/>
    <property type="match status" value="1"/>
</dbReference>
<accession>A0A6L6GA97</accession>
<dbReference type="EMBL" id="WLXI01000056">
    <property type="protein sequence ID" value="MTD02281.1"/>
    <property type="molecule type" value="Genomic_DNA"/>
</dbReference>
<dbReference type="Proteomes" id="UP000483839">
    <property type="component" value="Unassembled WGS sequence"/>
</dbReference>
<comment type="caution">
    <text evidence="1">The sequence shown here is derived from an EMBL/GenBank/DDBJ whole genome shotgun (WGS) entry which is preliminary data.</text>
</comment>
<evidence type="ECO:0000313" key="1">
    <source>
        <dbReference type="EMBL" id="MTD02281.1"/>
    </source>
</evidence>
<dbReference type="InterPro" id="IPR011050">
    <property type="entry name" value="Pectin_lyase_fold/virulence"/>
</dbReference>
<reference evidence="1 2" key="1">
    <citation type="submission" date="2019-11" db="EMBL/GenBank/DDBJ databases">
        <title>Streptococcus uberis isolated from clinical mastitis cases on a southeastern Queensland dairy.</title>
        <authorList>
            <person name="Workentine M.L."/>
            <person name="Price R."/>
            <person name="Olchowy T."/>
        </authorList>
    </citation>
    <scope>NUCLEOTIDE SEQUENCE [LARGE SCALE GENOMIC DNA]</scope>
    <source>
        <strain evidence="1 2">OLC4459-A17</strain>
    </source>
</reference>
<gene>
    <name evidence="1" type="ORF">GKS16_08370</name>
</gene>